<evidence type="ECO:0000313" key="2">
    <source>
        <dbReference type="Proteomes" id="UP000621454"/>
    </source>
</evidence>
<protein>
    <recommendedName>
        <fullName evidence="3">DUF3145 domain-containing protein</fullName>
    </recommendedName>
</protein>
<comment type="caution">
    <text evidence="1">The sequence shown here is derived from an EMBL/GenBank/DDBJ whole genome shotgun (WGS) entry which is preliminary data.</text>
</comment>
<dbReference type="EMBL" id="BMGC01000002">
    <property type="protein sequence ID" value="GGB18373.1"/>
    <property type="molecule type" value="Genomic_DNA"/>
</dbReference>
<name>A0A916SV12_9ACTN</name>
<gene>
    <name evidence="1" type="ORF">GCM10011489_03070</name>
</gene>
<reference evidence="1" key="2">
    <citation type="submission" date="2020-09" db="EMBL/GenBank/DDBJ databases">
        <authorList>
            <person name="Sun Q."/>
            <person name="Zhou Y."/>
        </authorList>
    </citation>
    <scope>NUCLEOTIDE SEQUENCE</scope>
    <source>
        <strain evidence="1">CGMCC 1.12827</strain>
    </source>
</reference>
<organism evidence="1 2">
    <name type="scientific">Gordonia jinhuaensis</name>
    <dbReference type="NCBI Taxonomy" id="1517702"/>
    <lineage>
        <taxon>Bacteria</taxon>
        <taxon>Bacillati</taxon>
        <taxon>Actinomycetota</taxon>
        <taxon>Actinomycetes</taxon>
        <taxon>Mycobacteriales</taxon>
        <taxon>Gordoniaceae</taxon>
        <taxon>Gordonia</taxon>
    </lineage>
</organism>
<dbReference type="InterPro" id="IPR021491">
    <property type="entry name" value="DUF3145"/>
</dbReference>
<dbReference type="Proteomes" id="UP000621454">
    <property type="component" value="Unassembled WGS sequence"/>
</dbReference>
<keyword evidence="2" id="KW-1185">Reference proteome</keyword>
<dbReference type="RefSeq" id="WP_188584830.1">
    <property type="nucleotide sequence ID" value="NZ_BMGC01000002.1"/>
</dbReference>
<dbReference type="AlphaFoldDB" id="A0A916SV12"/>
<evidence type="ECO:0000313" key="1">
    <source>
        <dbReference type="EMBL" id="GGB18373.1"/>
    </source>
</evidence>
<dbReference type="Pfam" id="PF11343">
    <property type="entry name" value="DUF3145"/>
    <property type="match status" value="1"/>
</dbReference>
<accession>A0A916SV12</accession>
<evidence type="ECO:0008006" key="3">
    <source>
        <dbReference type="Google" id="ProtNLM"/>
    </source>
</evidence>
<sequence>MRNLNQFADITTGVVYIHSSPTALCPHVEWALSSTLDARANLKWSAQEAEAGLQRATVDWAGPVGTGARLVGALREWSALRFEITENPSEGVDGERFCHVPGLGLWRGGMSANGDVVLGEMQLRCLLDRHGDTTSLRRALDLAMGTAWDEELEAYRMGGAGAEVTWLQQRVG</sequence>
<reference evidence="1" key="1">
    <citation type="journal article" date="2014" name="Int. J. Syst. Evol. Microbiol.">
        <title>Complete genome sequence of Corynebacterium casei LMG S-19264T (=DSM 44701T), isolated from a smear-ripened cheese.</title>
        <authorList>
            <consortium name="US DOE Joint Genome Institute (JGI-PGF)"/>
            <person name="Walter F."/>
            <person name="Albersmeier A."/>
            <person name="Kalinowski J."/>
            <person name="Ruckert C."/>
        </authorList>
    </citation>
    <scope>NUCLEOTIDE SEQUENCE</scope>
    <source>
        <strain evidence="1">CGMCC 1.12827</strain>
    </source>
</reference>
<proteinExistence type="predicted"/>